<dbReference type="PANTHER" id="PTHR33124">
    <property type="entry name" value="TRANSCRIPTION FACTOR IBH1-LIKE 1"/>
    <property type="match status" value="1"/>
</dbReference>
<organism evidence="6 8">
    <name type="scientific">Gossypium raimondii</name>
    <name type="common">Peruvian cotton</name>
    <name type="synonym">Gossypium klotzschianum subsp. raimondii</name>
    <dbReference type="NCBI Taxonomy" id="29730"/>
    <lineage>
        <taxon>Eukaryota</taxon>
        <taxon>Viridiplantae</taxon>
        <taxon>Streptophyta</taxon>
        <taxon>Embryophyta</taxon>
        <taxon>Tracheophyta</taxon>
        <taxon>Spermatophyta</taxon>
        <taxon>Magnoliopsida</taxon>
        <taxon>eudicotyledons</taxon>
        <taxon>Gunneridae</taxon>
        <taxon>Pentapetalae</taxon>
        <taxon>rosids</taxon>
        <taxon>malvids</taxon>
        <taxon>Malvales</taxon>
        <taxon>Malvaceae</taxon>
        <taxon>Malvoideae</taxon>
        <taxon>Gossypium</taxon>
    </lineage>
</organism>
<evidence type="ECO:0000313" key="6">
    <source>
        <dbReference type="EMBL" id="KJB42605.1"/>
    </source>
</evidence>
<evidence type="ECO:0000313" key="9">
    <source>
        <dbReference type="Proteomes" id="UP000593578"/>
    </source>
</evidence>
<dbReference type="Proteomes" id="UP000032304">
    <property type="component" value="Chromosome 7"/>
</dbReference>
<keyword evidence="2" id="KW-0805">Transcription regulation</keyword>
<evidence type="ECO:0000256" key="3">
    <source>
        <dbReference type="ARBA" id="ARBA00023163"/>
    </source>
</evidence>
<dbReference type="eggNOG" id="ENOG502S9NU">
    <property type="taxonomic scope" value="Eukaryota"/>
</dbReference>
<dbReference type="AlphaFoldDB" id="A0A0D2TFY0"/>
<protein>
    <recommendedName>
        <fullName evidence="5">IBH1-like N-terminal domain-containing protein</fullName>
    </recommendedName>
</protein>
<dbReference type="OrthoDB" id="786845at2759"/>
<accession>A0A0D2TFY0</accession>
<dbReference type="KEGG" id="gra:105803344"/>
<dbReference type="InterPro" id="IPR044549">
    <property type="entry name" value="bHLH_AtIBH1-like"/>
</dbReference>
<keyword evidence="3" id="KW-0804">Transcription</keyword>
<comment type="subcellular location">
    <subcellularLocation>
        <location evidence="1">Nucleus</location>
    </subcellularLocation>
</comment>
<reference evidence="7 9" key="2">
    <citation type="journal article" date="2019" name="Genome Biol. Evol.">
        <title>Insights into the evolution of the New World diploid cottons (Gossypium, subgenus Houzingenia) based on genome sequencing.</title>
        <authorList>
            <person name="Grover C.E."/>
            <person name="Arick M.A. 2nd"/>
            <person name="Thrash A."/>
            <person name="Conover J.L."/>
            <person name="Sanders W.S."/>
            <person name="Peterson D.G."/>
            <person name="Frelichowski J.E."/>
            <person name="Scheffler J.A."/>
            <person name="Scheffler B.E."/>
            <person name="Wendel J.F."/>
        </authorList>
    </citation>
    <scope>NUCLEOTIDE SEQUENCE [LARGE SCALE GENOMIC DNA]</scope>
    <source>
        <strain evidence="7">8</strain>
        <tissue evidence="7">Leaf</tissue>
    </source>
</reference>
<evidence type="ECO:0000256" key="4">
    <source>
        <dbReference type="ARBA" id="ARBA00023242"/>
    </source>
</evidence>
<sequence length="178" mass="20351">MDSQHLNPSSLKSRFTARFLRALIKINAQKPISSSSPREIFQRYRRIKVAADKSMAYSVRSRRTWSRATLWKLRSQSRRRLASSGRRSSIKTRTTTTTTITTTSTNHRAAIVEKTSHEKENKEDHVGLAVQAEELRELVPGGESMDLCNLLDETAHYIKCLTTQVQVMKKIANLYSLE</sequence>
<dbReference type="PANTHER" id="PTHR33124:SF40">
    <property type="entry name" value="TRANSCRIPTION FACTOR IBH1"/>
    <property type="match status" value="1"/>
</dbReference>
<reference evidence="7" key="3">
    <citation type="submission" date="2020-04" db="EMBL/GenBank/DDBJ databases">
        <authorList>
            <person name="Grover C.E."/>
            <person name="Arick M.A. II"/>
            <person name="Thrash A."/>
            <person name="Conover J.L."/>
            <person name="Sanders W.S."/>
            <person name="Peterson D.G."/>
            <person name="Scheffler J.A."/>
            <person name="Scheffler B.E."/>
            <person name="Wendel J.F."/>
        </authorList>
    </citation>
    <scope>NUCLEOTIDE SEQUENCE</scope>
    <source>
        <strain evidence="7">8</strain>
        <tissue evidence="7">Leaf</tissue>
    </source>
</reference>
<feature type="domain" description="IBH1-like N-terminal" evidence="5">
    <location>
        <begin position="9"/>
        <end position="76"/>
    </location>
</feature>
<dbReference type="EMBL" id="CM001746">
    <property type="protein sequence ID" value="KJB42605.1"/>
    <property type="molecule type" value="Genomic_DNA"/>
</dbReference>
<dbReference type="InterPro" id="IPR044660">
    <property type="entry name" value="IBH1-like"/>
</dbReference>
<dbReference type="CDD" id="cd11444">
    <property type="entry name" value="bHLH_AtIBH1_like"/>
    <property type="match status" value="1"/>
</dbReference>
<reference evidence="6 8" key="1">
    <citation type="journal article" date="2012" name="Nature">
        <title>Repeated polyploidization of Gossypium genomes and the evolution of spinnable cotton fibres.</title>
        <authorList>
            <person name="Paterson A.H."/>
            <person name="Wendel J.F."/>
            <person name="Gundlach H."/>
            <person name="Guo H."/>
            <person name="Jenkins J."/>
            <person name="Jin D."/>
            <person name="Llewellyn D."/>
            <person name="Showmaker K.C."/>
            <person name="Shu S."/>
            <person name="Udall J."/>
            <person name="Yoo M.J."/>
            <person name="Byers R."/>
            <person name="Chen W."/>
            <person name="Doron-Faigenboim A."/>
            <person name="Duke M.V."/>
            <person name="Gong L."/>
            <person name="Grimwood J."/>
            <person name="Grover C."/>
            <person name="Grupp K."/>
            <person name="Hu G."/>
            <person name="Lee T.H."/>
            <person name="Li J."/>
            <person name="Lin L."/>
            <person name="Liu T."/>
            <person name="Marler B.S."/>
            <person name="Page J.T."/>
            <person name="Roberts A.W."/>
            <person name="Romanel E."/>
            <person name="Sanders W.S."/>
            <person name="Szadkowski E."/>
            <person name="Tan X."/>
            <person name="Tang H."/>
            <person name="Xu C."/>
            <person name="Wang J."/>
            <person name="Wang Z."/>
            <person name="Zhang D."/>
            <person name="Zhang L."/>
            <person name="Ashrafi H."/>
            <person name="Bedon F."/>
            <person name="Bowers J.E."/>
            <person name="Brubaker C.L."/>
            <person name="Chee P.W."/>
            <person name="Das S."/>
            <person name="Gingle A.R."/>
            <person name="Haigler C.H."/>
            <person name="Harker D."/>
            <person name="Hoffmann L.V."/>
            <person name="Hovav R."/>
            <person name="Jones D.C."/>
            <person name="Lemke C."/>
            <person name="Mansoor S."/>
            <person name="ur Rahman M."/>
            <person name="Rainville L.N."/>
            <person name="Rambani A."/>
            <person name="Reddy U.K."/>
            <person name="Rong J.K."/>
            <person name="Saranga Y."/>
            <person name="Scheffler B.E."/>
            <person name="Scheffler J.A."/>
            <person name="Stelly D.M."/>
            <person name="Triplett B.A."/>
            <person name="Van Deynze A."/>
            <person name="Vaslin M.F."/>
            <person name="Waghmare V.N."/>
            <person name="Walford S.A."/>
            <person name="Wright R.J."/>
            <person name="Zaki E.A."/>
            <person name="Zhang T."/>
            <person name="Dennis E.S."/>
            <person name="Mayer K.F."/>
            <person name="Peterson D.G."/>
            <person name="Rokhsar D.S."/>
            <person name="Wang X."/>
            <person name="Schmutz J."/>
        </authorList>
    </citation>
    <scope>NUCLEOTIDE SEQUENCE [LARGE SCALE GENOMIC DNA]</scope>
</reference>
<dbReference type="OMA" id="KHMLAFH"/>
<dbReference type="EMBL" id="JABEZZ010000007">
    <property type="protein sequence ID" value="MBA0590134.1"/>
    <property type="molecule type" value="Genomic_DNA"/>
</dbReference>
<dbReference type="Gramene" id="KJB42605">
    <property type="protein sequence ID" value="KJB42605"/>
    <property type="gene ID" value="B456_007G159800"/>
</dbReference>
<dbReference type="STRING" id="29730.A0A0D2TFY0"/>
<evidence type="ECO:0000256" key="1">
    <source>
        <dbReference type="ARBA" id="ARBA00004123"/>
    </source>
</evidence>
<dbReference type="GO" id="GO:0005634">
    <property type="term" value="C:nucleus"/>
    <property type="evidence" value="ECO:0007669"/>
    <property type="project" value="UniProtKB-SubCell"/>
</dbReference>
<evidence type="ECO:0000256" key="2">
    <source>
        <dbReference type="ARBA" id="ARBA00023015"/>
    </source>
</evidence>
<evidence type="ECO:0000313" key="8">
    <source>
        <dbReference type="Proteomes" id="UP000032304"/>
    </source>
</evidence>
<dbReference type="Pfam" id="PF26576">
    <property type="entry name" value="IBH1_N"/>
    <property type="match status" value="1"/>
</dbReference>
<gene>
    <name evidence="6" type="ORF">B456_007G159800</name>
    <name evidence="7" type="ORF">Gorai_018851</name>
</gene>
<proteinExistence type="predicted"/>
<dbReference type="Proteomes" id="UP000593578">
    <property type="component" value="Unassembled WGS sequence"/>
</dbReference>
<dbReference type="GO" id="GO:0006355">
    <property type="term" value="P:regulation of DNA-templated transcription"/>
    <property type="evidence" value="ECO:0007669"/>
    <property type="project" value="InterPro"/>
</dbReference>
<evidence type="ECO:0000313" key="7">
    <source>
        <dbReference type="EMBL" id="MBA0590134.1"/>
    </source>
</evidence>
<keyword evidence="4" id="KW-0539">Nucleus</keyword>
<dbReference type="InterPro" id="IPR059002">
    <property type="entry name" value="IBH1_N"/>
</dbReference>
<name>A0A0D2TFY0_GOSRA</name>
<evidence type="ECO:0000259" key="5">
    <source>
        <dbReference type="Pfam" id="PF26576"/>
    </source>
</evidence>
<keyword evidence="8" id="KW-1185">Reference proteome</keyword>